<dbReference type="GO" id="GO:0009307">
    <property type="term" value="P:DNA restriction-modification system"/>
    <property type="evidence" value="ECO:0007669"/>
    <property type="project" value="UniProtKB-KW"/>
</dbReference>
<keyword evidence="5" id="KW-0949">S-adenosyl-L-methionine</keyword>
<comment type="similarity">
    <text evidence="1">Belongs to the N(4)/N(6)-methyltransferase family.</text>
</comment>
<dbReference type="GO" id="GO:0003677">
    <property type="term" value="F:DNA binding"/>
    <property type="evidence" value="ECO:0007669"/>
    <property type="project" value="InterPro"/>
</dbReference>
<feature type="domain" description="DNA methylase adenine-specific" evidence="8">
    <location>
        <begin position="137"/>
        <end position="494"/>
    </location>
</feature>
<gene>
    <name evidence="10" type="ORF">PAND9192_01622</name>
</gene>
<dbReference type="RefSeq" id="WP_087853325.1">
    <property type="nucleotide sequence ID" value="NZ_FYAJ01000002.1"/>
</dbReference>
<sequence length="525" mass="59938">MITSGALKSQIDKLWEEFWTGGITNPLTVVEQITYLLYARMLDMNERNDEKRNVRTGKPFNRRFPDDKQHIRWENFRHLGAEKLYPLVKDELFPYFKELTFDDSLFADFMKDAQLMIQKQSLLVKAVELVSELPLENKDVKGDLYEYLLSKLTTAGINGQFRTPRHIIRAMIEMLDVEETHRVCDPACGTGGFLSSTYEYLLEKYSSPEGIEKEQAFDTEGKPVLDVYGNPVFNYLYAGDLLEKRTHIDYDMFHGFDFDSTMLRVAAMNLVMHGIKQPDIQYQDTLSQSFIERFPDEAKNGFDIILANPPFKGSLDEEDVDPAILKVVKTKKTELLFVALIQRMLKVGGRSATIVPDGVLFGSSKAHQTLRKHLIEDNQLEAVISLPSGVFKPYAGVSTAILIFTKGGSTNNVWFYDVQADGKSLDDKRTPIKDNDLPDLVKQYKAYQAAVMAGKSTEQWSDKTQKAFLVAKDDIKANKYDLSINKYKEVVYEQESYEEPKVILGKLKALENEILADLNELELML</sequence>
<keyword evidence="11" id="KW-1185">Reference proteome</keyword>
<dbReference type="GO" id="GO:0032259">
    <property type="term" value="P:methylation"/>
    <property type="evidence" value="ECO:0007669"/>
    <property type="project" value="UniProtKB-KW"/>
</dbReference>
<dbReference type="PRINTS" id="PR00507">
    <property type="entry name" value="N12N6MTFRASE"/>
</dbReference>
<dbReference type="Gene3D" id="3.40.50.150">
    <property type="entry name" value="Vaccinia Virus protein VP39"/>
    <property type="match status" value="1"/>
</dbReference>
<evidence type="ECO:0000259" key="8">
    <source>
        <dbReference type="Pfam" id="PF02384"/>
    </source>
</evidence>
<comment type="catalytic activity">
    <reaction evidence="7">
        <text>a 2'-deoxyadenosine in DNA + S-adenosyl-L-methionine = an N(6)-methyl-2'-deoxyadenosine in DNA + S-adenosyl-L-homocysteine + H(+)</text>
        <dbReference type="Rhea" id="RHEA:15197"/>
        <dbReference type="Rhea" id="RHEA-COMP:12418"/>
        <dbReference type="Rhea" id="RHEA-COMP:12419"/>
        <dbReference type="ChEBI" id="CHEBI:15378"/>
        <dbReference type="ChEBI" id="CHEBI:57856"/>
        <dbReference type="ChEBI" id="CHEBI:59789"/>
        <dbReference type="ChEBI" id="CHEBI:90615"/>
        <dbReference type="ChEBI" id="CHEBI:90616"/>
        <dbReference type="EC" id="2.1.1.72"/>
    </reaction>
</comment>
<dbReference type="GO" id="GO:0008170">
    <property type="term" value="F:N-methyltransferase activity"/>
    <property type="evidence" value="ECO:0007669"/>
    <property type="project" value="InterPro"/>
</dbReference>
<feature type="domain" description="N6 adenine-specific DNA methyltransferase N-terminal" evidence="9">
    <location>
        <begin position="7"/>
        <end position="129"/>
    </location>
</feature>
<dbReference type="AlphaFoldDB" id="A0A1Y6MEK0"/>
<evidence type="ECO:0000259" key="9">
    <source>
        <dbReference type="Pfam" id="PF12161"/>
    </source>
</evidence>
<reference evidence="11" key="1">
    <citation type="submission" date="2017-06" db="EMBL/GenBank/DDBJ databases">
        <authorList>
            <person name="Rodrigo-Torres L."/>
            <person name="Arahal R.D."/>
            <person name="Lucena T."/>
        </authorList>
    </citation>
    <scope>NUCLEOTIDE SEQUENCE [LARGE SCALE GENOMIC DNA]</scope>
    <source>
        <strain evidence="11">CECT 9192</strain>
    </source>
</reference>
<dbReference type="PROSITE" id="PS00092">
    <property type="entry name" value="N6_MTASE"/>
    <property type="match status" value="1"/>
</dbReference>
<organism evidence="10 11">
    <name type="scientific">Photobacterium andalusiense</name>
    <dbReference type="NCBI Taxonomy" id="2204296"/>
    <lineage>
        <taxon>Bacteria</taxon>
        <taxon>Pseudomonadati</taxon>
        <taxon>Pseudomonadota</taxon>
        <taxon>Gammaproteobacteria</taxon>
        <taxon>Vibrionales</taxon>
        <taxon>Vibrionaceae</taxon>
        <taxon>Photobacterium</taxon>
    </lineage>
</organism>
<dbReference type="InterPro" id="IPR002052">
    <property type="entry name" value="DNA_methylase_N6_adenine_CS"/>
</dbReference>
<dbReference type="SUPFAM" id="SSF53335">
    <property type="entry name" value="S-adenosyl-L-methionine-dependent methyltransferases"/>
    <property type="match status" value="1"/>
</dbReference>
<dbReference type="Pfam" id="PF02384">
    <property type="entry name" value="N6_Mtase"/>
    <property type="match status" value="1"/>
</dbReference>
<dbReference type="Gene3D" id="1.20.1260.30">
    <property type="match status" value="1"/>
</dbReference>
<proteinExistence type="inferred from homology"/>
<dbReference type="InterPro" id="IPR038333">
    <property type="entry name" value="T1MK-like_N_sf"/>
</dbReference>
<dbReference type="InterPro" id="IPR051537">
    <property type="entry name" value="DNA_Adenine_Mtase"/>
</dbReference>
<dbReference type="InterPro" id="IPR003356">
    <property type="entry name" value="DNA_methylase_A-5"/>
</dbReference>
<protein>
    <recommendedName>
        <fullName evidence="2">site-specific DNA-methyltransferase (adenine-specific)</fullName>
        <ecNumber evidence="2">2.1.1.72</ecNumber>
    </recommendedName>
</protein>
<keyword evidence="6" id="KW-0680">Restriction system</keyword>
<dbReference type="Pfam" id="PF12161">
    <property type="entry name" value="HsdM_N"/>
    <property type="match status" value="1"/>
</dbReference>
<evidence type="ECO:0000256" key="7">
    <source>
        <dbReference type="ARBA" id="ARBA00047942"/>
    </source>
</evidence>
<evidence type="ECO:0000313" key="10">
    <source>
        <dbReference type="EMBL" id="SMY34954.1"/>
    </source>
</evidence>
<dbReference type="PANTHER" id="PTHR42933">
    <property type="entry name" value="SLR6095 PROTEIN"/>
    <property type="match status" value="1"/>
</dbReference>
<keyword evidence="3 10" id="KW-0489">Methyltransferase</keyword>
<evidence type="ECO:0000256" key="6">
    <source>
        <dbReference type="ARBA" id="ARBA00022747"/>
    </source>
</evidence>
<dbReference type="Proteomes" id="UP000195719">
    <property type="component" value="Unassembled WGS sequence"/>
</dbReference>
<evidence type="ECO:0000256" key="5">
    <source>
        <dbReference type="ARBA" id="ARBA00022691"/>
    </source>
</evidence>
<evidence type="ECO:0000256" key="4">
    <source>
        <dbReference type="ARBA" id="ARBA00022679"/>
    </source>
</evidence>
<dbReference type="EMBL" id="FYAJ01000002">
    <property type="protein sequence ID" value="SMY34954.1"/>
    <property type="molecule type" value="Genomic_DNA"/>
</dbReference>
<name>A0A1Y6MEK0_9GAMM</name>
<dbReference type="EC" id="2.1.1.72" evidence="2"/>
<dbReference type="PANTHER" id="PTHR42933:SF3">
    <property type="entry name" value="TYPE I RESTRICTION ENZYME MJAVIII METHYLASE SUBUNIT"/>
    <property type="match status" value="1"/>
</dbReference>
<evidence type="ECO:0000256" key="1">
    <source>
        <dbReference type="ARBA" id="ARBA00006594"/>
    </source>
</evidence>
<evidence type="ECO:0000313" key="11">
    <source>
        <dbReference type="Proteomes" id="UP000195719"/>
    </source>
</evidence>
<accession>A0A1Y6MEK0</accession>
<dbReference type="InterPro" id="IPR029063">
    <property type="entry name" value="SAM-dependent_MTases_sf"/>
</dbReference>
<evidence type="ECO:0000256" key="2">
    <source>
        <dbReference type="ARBA" id="ARBA00011900"/>
    </source>
</evidence>
<dbReference type="InterPro" id="IPR022749">
    <property type="entry name" value="D12N6_MeTrfase_N"/>
</dbReference>
<evidence type="ECO:0000256" key="3">
    <source>
        <dbReference type="ARBA" id="ARBA00022603"/>
    </source>
</evidence>
<keyword evidence="4 10" id="KW-0808">Transferase</keyword>
<dbReference type="GO" id="GO:0009007">
    <property type="term" value="F:site-specific DNA-methyltransferase (adenine-specific) activity"/>
    <property type="evidence" value="ECO:0007669"/>
    <property type="project" value="UniProtKB-EC"/>
</dbReference>